<evidence type="ECO:0000313" key="2">
    <source>
        <dbReference type="EMBL" id="PON92496.1"/>
    </source>
</evidence>
<reference evidence="3" key="1">
    <citation type="submission" date="2016-06" db="EMBL/GenBank/DDBJ databases">
        <title>Parallel loss of symbiosis genes in relatives of nitrogen-fixing non-legume Parasponia.</title>
        <authorList>
            <person name="Van Velzen R."/>
            <person name="Holmer R."/>
            <person name="Bu F."/>
            <person name="Rutten L."/>
            <person name="Van Zeijl A."/>
            <person name="Liu W."/>
            <person name="Santuari L."/>
            <person name="Cao Q."/>
            <person name="Sharma T."/>
            <person name="Shen D."/>
            <person name="Roswanjaya Y."/>
            <person name="Wardhani T."/>
            <person name="Kalhor M.S."/>
            <person name="Jansen J."/>
            <person name="Van den Hoogen J."/>
            <person name="Gungor B."/>
            <person name="Hartog M."/>
            <person name="Hontelez J."/>
            <person name="Verver J."/>
            <person name="Yang W.-C."/>
            <person name="Schijlen E."/>
            <person name="Repin R."/>
            <person name="Schilthuizen M."/>
            <person name="Schranz E."/>
            <person name="Heidstra R."/>
            <person name="Miyata K."/>
            <person name="Fedorova E."/>
            <person name="Kohlen W."/>
            <person name="Bisseling T."/>
            <person name="Smit S."/>
            <person name="Geurts R."/>
        </authorList>
    </citation>
    <scope>NUCLEOTIDE SEQUENCE [LARGE SCALE GENOMIC DNA]</scope>
    <source>
        <strain evidence="3">cv. RG33-2</strain>
    </source>
</reference>
<dbReference type="Proteomes" id="UP000237000">
    <property type="component" value="Unassembled WGS sequence"/>
</dbReference>
<gene>
    <name evidence="2" type="ORF">TorRG33x02_118200</name>
</gene>
<evidence type="ECO:0000256" key="1">
    <source>
        <dbReference type="SAM" id="MobiDB-lite"/>
    </source>
</evidence>
<organism evidence="2 3">
    <name type="scientific">Trema orientale</name>
    <name type="common">Charcoal tree</name>
    <name type="synonym">Celtis orientalis</name>
    <dbReference type="NCBI Taxonomy" id="63057"/>
    <lineage>
        <taxon>Eukaryota</taxon>
        <taxon>Viridiplantae</taxon>
        <taxon>Streptophyta</taxon>
        <taxon>Embryophyta</taxon>
        <taxon>Tracheophyta</taxon>
        <taxon>Spermatophyta</taxon>
        <taxon>Magnoliopsida</taxon>
        <taxon>eudicotyledons</taxon>
        <taxon>Gunneridae</taxon>
        <taxon>Pentapetalae</taxon>
        <taxon>rosids</taxon>
        <taxon>fabids</taxon>
        <taxon>Rosales</taxon>
        <taxon>Cannabaceae</taxon>
        <taxon>Trema</taxon>
    </lineage>
</organism>
<comment type="caution">
    <text evidence="2">The sequence shown here is derived from an EMBL/GenBank/DDBJ whole genome shotgun (WGS) entry which is preliminary data.</text>
</comment>
<dbReference type="OrthoDB" id="10275052at2759"/>
<dbReference type="EMBL" id="JXTC01000065">
    <property type="protein sequence ID" value="PON92496.1"/>
    <property type="molecule type" value="Genomic_DNA"/>
</dbReference>
<keyword evidence="3" id="KW-1185">Reference proteome</keyword>
<accession>A0A2P5F3Y0</accession>
<dbReference type="AlphaFoldDB" id="A0A2P5F3Y0"/>
<proteinExistence type="predicted"/>
<feature type="compositionally biased region" description="Basic and acidic residues" evidence="1">
    <location>
        <begin position="38"/>
        <end position="53"/>
    </location>
</feature>
<sequence length="92" mass="10551">METANLVFQTGFAFPEASIFEQYLLFGSIQPTANHWSFHREEERRSPRADTRHTSTHSFPITGQNEQKRDKQKCITGGQESASEKIAYSIIM</sequence>
<protein>
    <submittedName>
        <fullName evidence="2">Uncharacterized protein</fullName>
    </submittedName>
</protein>
<feature type="region of interest" description="Disordered" evidence="1">
    <location>
        <begin position="37"/>
        <end position="79"/>
    </location>
</feature>
<name>A0A2P5F3Y0_TREOI</name>
<dbReference type="InParanoid" id="A0A2P5F3Y0"/>
<evidence type="ECO:0000313" key="3">
    <source>
        <dbReference type="Proteomes" id="UP000237000"/>
    </source>
</evidence>
<feature type="compositionally biased region" description="Polar residues" evidence="1">
    <location>
        <begin position="56"/>
        <end position="65"/>
    </location>
</feature>